<dbReference type="Proteomes" id="UP000587524">
    <property type="component" value="Unassembled WGS sequence"/>
</dbReference>
<organism evidence="1 2">
    <name type="scientific">Aminobacter ciceronei</name>
    <dbReference type="NCBI Taxonomy" id="150723"/>
    <lineage>
        <taxon>Bacteria</taxon>
        <taxon>Pseudomonadati</taxon>
        <taxon>Pseudomonadota</taxon>
        <taxon>Alphaproteobacteria</taxon>
        <taxon>Hyphomicrobiales</taxon>
        <taxon>Phyllobacteriaceae</taxon>
        <taxon>Aminobacter</taxon>
    </lineage>
</organism>
<evidence type="ECO:0000313" key="2">
    <source>
        <dbReference type="Proteomes" id="UP000587524"/>
    </source>
</evidence>
<keyword evidence="2" id="KW-1185">Reference proteome</keyword>
<accession>A0ABR6C020</accession>
<dbReference type="EMBL" id="JACJHZ010000001">
    <property type="protein sequence ID" value="MBA9018307.1"/>
    <property type="molecule type" value="Genomic_DNA"/>
</dbReference>
<sequence>MNEAEFEGEIRLGMPSDFVRCFAHRSSGNSTRLGPACGCPLSAAQASACLKSSTAAKST</sequence>
<gene>
    <name evidence="1" type="ORF">HNQ97_000292</name>
</gene>
<name>A0ABR6C020_9HYPH</name>
<evidence type="ECO:0000313" key="1">
    <source>
        <dbReference type="EMBL" id="MBA9018307.1"/>
    </source>
</evidence>
<reference evidence="1 2" key="1">
    <citation type="submission" date="2020-08" db="EMBL/GenBank/DDBJ databases">
        <title>Genomic Encyclopedia of Type Strains, Phase IV (KMG-IV): sequencing the most valuable type-strain genomes for metagenomic binning, comparative biology and taxonomic classification.</title>
        <authorList>
            <person name="Goeker M."/>
        </authorList>
    </citation>
    <scope>NUCLEOTIDE SEQUENCE [LARGE SCALE GENOMIC DNA]</scope>
    <source>
        <strain evidence="1 2">DSM 17455</strain>
    </source>
</reference>
<comment type="caution">
    <text evidence="1">The sequence shown here is derived from an EMBL/GenBank/DDBJ whole genome shotgun (WGS) entry which is preliminary data.</text>
</comment>
<proteinExistence type="predicted"/>
<protein>
    <submittedName>
        <fullName evidence="1">Uncharacterized protein</fullName>
    </submittedName>
</protein>